<organism evidence="4 5">
    <name type="scientific">Gaopeijia maritima</name>
    <dbReference type="NCBI Taxonomy" id="3119007"/>
    <lineage>
        <taxon>Bacteria</taxon>
        <taxon>Pseudomonadati</taxon>
        <taxon>Gemmatimonadota</taxon>
        <taxon>Longimicrobiia</taxon>
        <taxon>Gaopeijiales</taxon>
        <taxon>Gaopeijiaceae</taxon>
        <taxon>Gaopeijia</taxon>
    </lineage>
</organism>
<keyword evidence="1" id="KW-0378">Hydrolase</keyword>
<dbReference type="InterPro" id="IPR001375">
    <property type="entry name" value="Peptidase_S9_cat"/>
</dbReference>
<name>A0ABU9EEF9_9BACT</name>
<gene>
    <name evidence="4" type="ORF">WI372_15825</name>
</gene>
<dbReference type="EMBL" id="JBBHLI010000011">
    <property type="protein sequence ID" value="MEK9502463.1"/>
    <property type="molecule type" value="Genomic_DNA"/>
</dbReference>
<dbReference type="Proteomes" id="UP001484239">
    <property type="component" value="Unassembled WGS sequence"/>
</dbReference>
<dbReference type="Pfam" id="PF00326">
    <property type="entry name" value="Peptidase_S9"/>
    <property type="match status" value="1"/>
</dbReference>
<dbReference type="RefSeq" id="WP_405287427.1">
    <property type="nucleotide sequence ID" value="NZ_JBBHLI010000011.1"/>
</dbReference>
<feature type="signal peptide" evidence="2">
    <location>
        <begin position="1"/>
        <end position="26"/>
    </location>
</feature>
<accession>A0ABU9EEF9</accession>
<comment type="caution">
    <text evidence="4">The sequence shown here is derived from an EMBL/GenBank/DDBJ whole genome shotgun (WGS) entry which is preliminary data.</text>
</comment>
<dbReference type="Gene3D" id="3.40.50.1820">
    <property type="entry name" value="alpha/beta hydrolase"/>
    <property type="match status" value="1"/>
</dbReference>
<evidence type="ECO:0000256" key="2">
    <source>
        <dbReference type="SAM" id="SignalP"/>
    </source>
</evidence>
<dbReference type="SUPFAM" id="SSF82171">
    <property type="entry name" value="DPP6 N-terminal domain-like"/>
    <property type="match status" value="1"/>
</dbReference>
<dbReference type="SUPFAM" id="SSF53474">
    <property type="entry name" value="alpha/beta-Hydrolases"/>
    <property type="match status" value="1"/>
</dbReference>
<dbReference type="PANTHER" id="PTHR42776">
    <property type="entry name" value="SERINE PEPTIDASE S9 FAMILY MEMBER"/>
    <property type="match status" value="1"/>
</dbReference>
<feature type="domain" description="Peptidase S9 prolyl oligopeptidase catalytic" evidence="3">
    <location>
        <begin position="721"/>
        <end position="890"/>
    </location>
</feature>
<evidence type="ECO:0000256" key="1">
    <source>
        <dbReference type="ARBA" id="ARBA00022801"/>
    </source>
</evidence>
<reference evidence="4 5" key="1">
    <citation type="submission" date="2024-02" db="EMBL/GenBank/DDBJ databases">
        <title>A novel Gemmatimonadota bacterium.</title>
        <authorList>
            <person name="Du Z.-J."/>
            <person name="Ye Y.-Q."/>
        </authorList>
    </citation>
    <scope>NUCLEOTIDE SEQUENCE [LARGE SCALE GENOMIC DNA]</scope>
    <source>
        <strain evidence="4 5">DH-20</strain>
    </source>
</reference>
<evidence type="ECO:0000259" key="3">
    <source>
        <dbReference type="Pfam" id="PF00326"/>
    </source>
</evidence>
<evidence type="ECO:0000313" key="4">
    <source>
        <dbReference type="EMBL" id="MEK9502463.1"/>
    </source>
</evidence>
<keyword evidence="2" id="KW-0732">Signal</keyword>
<protein>
    <submittedName>
        <fullName evidence="4">Prolyl oligopeptidase family serine peptidase</fullName>
    </submittedName>
</protein>
<keyword evidence="5" id="KW-1185">Reference proteome</keyword>
<sequence>MFGLRRGALASIALVAFTLLGAPASAQVAAPASGASSTAATGAKRALEIEDYALWRSVDGSTISPDGAWVAWSFGRVRGDDTLHVRPVGGGDDHVVAHATGALFSDDGRWVAYEIGHSFAESQRDDDLAASAGLMNLSTGERWAWEKADDFGFAPGSSHFWVKKTPVDEDADHEGTDVVVRALADGQVELLGNVDELGFDAEGRWLAYTVDAADQTGNGLYLLDLRSGVRRALDQAEARYGRLTWADEAAAVAVLRGTTPDDAEERDNTLVAVTGLTGASPSVTEFGPADGLAAGWVLSEKGALAWNEPGTIVFAGTRPQETTMEEWPDTALPLADVNIFHWADDRIQTEQQSAAGRDRNRTWRAAAHLESGRLTPLEIDRRTVQATTPDGRWAIGRDDTDYISDWQPSWADYTRIDTRTGETMPIAQGVERALGLSPSGGHWLYWEDGQVHAVELASGQARTLTADAPVSFVDTEWDYFGDRPPWGVAGYSADGEAVVLYDEFDLWRQPLDGGTATSLTGGWGAENGVRLRLQVLDPEAEAIDLDEPVILRGFGKHTKQDGFFRLDGDRLQTLALDDVRFGNPEKAADADRILITRQDWSTFPDLWVTDGDFSDWTRVTEANPQQSEFLWGSRILFDYELADGTPLQGTLAIPEGWQPGQRLPMIVRFYEQYSQDLHAYPTPAYRHQPNFAGYVSRGYLLMQPDVHFRTRTTHSDMLEAIEAATRAVIDLGYADPDAIGLSGHSFSGGGGAYIATRSTMFAAVAHGAAPINLVSEFNQLFVGSGQNNHSYDIYGQGRYGTNPYDDFDLYWDQSPISGVESMNTPVLYLHGEADPVVNWEQGLEWYNALRFLGKPIIWLSYPGEGHGLARMENRIDFQHRLQQFFGHHLRGEPAPAWMTEGVDYLDKPAHMRDFAPAPGSIQWGSGGR</sequence>
<dbReference type="InterPro" id="IPR029058">
    <property type="entry name" value="AB_hydrolase_fold"/>
</dbReference>
<dbReference type="PANTHER" id="PTHR42776:SF27">
    <property type="entry name" value="DIPEPTIDYL PEPTIDASE FAMILY MEMBER 6"/>
    <property type="match status" value="1"/>
</dbReference>
<proteinExistence type="predicted"/>
<feature type="chain" id="PRO_5045137904" evidence="2">
    <location>
        <begin position="27"/>
        <end position="928"/>
    </location>
</feature>
<evidence type="ECO:0000313" key="5">
    <source>
        <dbReference type="Proteomes" id="UP001484239"/>
    </source>
</evidence>